<evidence type="ECO:0000313" key="2">
    <source>
        <dbReference type="Proteomes" id="UP001589836"/>
    </source>
</evidence>
<name>A0ABV6LMK4_9BACI</name>
<comment type="caution">
    <text evidence="1">The sequence shown here is derived from an EMBL/GenBank/DDBJ whole genome shotgun (WGS) entry which is preliminary data.</text>
</comment>
<sequence>MSKGPRELGDEHVKDVHRALLISLQNHSLQEFPMTVSKTVEYIRELYPEIKYAYSKFEFSIPDQESDVTLILHNGETINVNLFKIKKGAQIQQKNLGAKSFFEKYFLSKDLQDIFNSKLEKYYNEFLNELVTYKIGEDHYIQSTKELKRLVATHFPTFSSGISNEARETFLYSLRETCFELLKESYNLRSHKLQHAYNRLLMSDEITIITKYYEPVVKRRKDISVEKLDLREPDFNDIHLYKKGKNIVGVRFGQVGVTLRFKFESNPVSSIKLAVSYEIFNPTSSSVHQNYLTKKGLRNIITKHRHDVKKNDSNAVGKCHEAISYYYFLEEFQSIRQAEFNECIKLLERYYQSIKQETLEELFASTGTIIPIISDYLNAKYGSYLIEEIELVPDSYLLNKLDTGDIKLLLRVNGGNYISEKISLKAIAKKGSKITTKNPGIGTILGEDYFNIGSMQSVNDEVKEKFETYQLNRSESLEEISKELGVSLISADQMQLKQGVENLLGEALMVVTYYKDNISVCKQHSEINSEIVVSVQDPTNIQNTLYWNNWSEQLSMRAKFSKGAKHGWSSIKFTAEYKPY</sequence>
<dbReference type="RefSeq" id="WP_377346726.1">
    <property type="nucleotide sequence ID" value="NZ_JBHLTP010000005.1"/>
</dbReference>
<evidence type="ECO:0000313" key="1">
    <source>
        <dbReference type="EMBL" id="MFC0523647.1"/>
    </source>
</evidence>
<accession>A0ABV6LMK4</accession>
<reference evidence="1 2" key="1">
    <citation type="submission" date="2024-09" db="EMBL/GenBank/DDBJ databases">
        <authorList>
            <person name="Sun Q."/>
            <person name="Mori K."/>
        </authorList>
    </citation>
    <scope>NUCLEOTIDE SEQUENCE [LARGE SCALE GENOMIC DNA]</scope>
    <source>
        <strain evidence="1 2">NCAIM B.02529</strain>
    </source>
</reference>
<protein>
    <submittedName>
        <fullName evidence="1">Uncharacterized protein</fullName>
    </submittedName>
</protein>
<dbReference type="EMBL" id="JBHLTP010000005">
    <property type="protein sequence ID" value="MFC0523647.1"/>
    <property type="molecule type" value="Genomic_DNA"/>
</dbReference>
<dbReference type="Proteomes" id="UP001589836">
    <property type="component" value="Unassembled WGS sequence"/>
</dbReference>
<gene>
    <name evidence="1" type="ORF">ACFFGV_08620</name>
</gene>
<keyword evidence="2" id="KW-1185">Reference proteome</keyword>
<proteinExistence type="predicted"/>
<organism evidence="1 2">
    <name type="scientific">Pontibacillus salicampi</name>
    <dbReference type="NCBI Taxonomy" id="1449801"/>
    <lineage>
        <taxon>Bacteria</taxon>
        <taxon>Bacillati</taxon>
        <taxon>Bacillota</taxon>
        <taxon>Bacilli</taxon>
        <taxon>Bacillales</taxon>
        <taxon>Bacillaceae</taxon>
        <taxon>Pontibacillus</taxon>
    </lineage>
</organism>